<comment type="caution">
    <text evidence="1">The sequence shown here is derived from an EMBL/GenBank/DDBJ whole genome shotgun (WGS) entry which is preliminary data.</text>
</comment>
<protein>
    <submittedName>
        <fullName evidence="1">Uncharacterized protein</fullName>
    </submittedName>
</protein>
<name>A0A8T2TWU9_CERRI</name>
<dbReference type="EMBL" id="CM035416">
    <property type="protein sequence ID" value="KAH7426136.1"/>
    <property type="molecule type" value="Genomic_DNA"/>
</dbReference>
<dbReference type="Proteomes" id="UP000825935">
    <property type="component" value="Chromosome 11"/>
</dbReference>
<keyword evidence="2" id="KW-1185">Reference proteome</keyword>
<dbReference type="SUPFAM" id="SSF57938">
    <property type="entry name" value="DnaJ/Hsp40 cysteine-rich domain"/>
    <property type="match status" value="1"/>
</dbReference>
<gene>
    <name evidence="1" type="ORF">KP509_11G086400</name>
</gene>
<reference evidence="1" key="1">
    <citation type="submission" date="2021-08" db="EMBL/GenBank/DDBJ databases">
        <title>WGS assembly of Ceratopteris richardii.</title>
        <authorList>
            <person name="Marchant D.B."/>
            <person name="Chen G."/>
            <person name="Jenkins J."/>
            <person name="Shu S."/>
            <person name="Leebens-Mack J."/>
            <person name="Grimwood J."/>
            <person name="Schmutz J."/>
            <person name="Soltis P."/>
            <person name="Soltis D."/>
            <person name="Chen Z.-H."/>
        </authorList>
    </citation>
    <scope>NUCLEOTIDE SEQUENCE</scope>
    <source>
        <strain evidence="1">Whitten #5841</strain>
        <tissue evidence="1">Leaf</tissue>
    </source>
</reference>
<evidence type="ECO:0000313" key="1">
    <source>
        <dbReference type="EMBL" id="KAH7426136.1"/>
    </source>
</evidence>
<dbReference type="AlphaFoldDB" id="A0A8T2TWU9"/>
<dbReference type="OMA" id="CIICMGQ"/>
<dbReference type="PANTHER" id="PTHR15852">
    <property type="entry name" value="PLASTID TRANSCRIPTIONALLY ACTIVE PROTEIN"/>
    <property type="match status" value="1"/>
</dbReference>
<proteinExistence type="predicted"/>
<accession>A0A8T2TWU9</accession>
<dbReference type="OrthoDB" id="535916at2759"/>
<dbReference type="PANTHER" id="PTHR15852:SF66">
    <property type="entry name" value="OS09G0423700 PROTEIN"/>
    <property type="match status" value="1"/>
</dbReference>
<organism evidence="1 2">
    <name type="scientific">Ceratopteris richardii</name>
    <name type="common">Triangle waterfern</name>
    <dbReference type="NCBI Taxonomy" id="49495"/>
    <lineage>
        <taxon>Eukaryota</taxon>
        <taxon>Viridiplantae</taxon>
        <taxon>Streptophyta</taxon>
        <taxon>Embryophyta</taxon>
        <taxon>Tracheophyta</taxon>
        <taxon>Polypodiopsida</taxon>
        <taxon>Polypodiidae</taxon>
        <taxon>Polypodiales</taxon>
        <taxon>Pteridineae</taxon>
        <taxon>Pteridaceae</taxon>
        <taxon>Parkerioideae</taxon>
        <taxon>Ceratopteris</taxon>
    </lineage>
</organism>
<evidence type="ECO:0000313" key="2">
    <source>
        <dbReference type="Proteomes" id="UP000825935"/>
    </source>
</evidence>
<dbReference type="InterPro" id="IPR036410">
    <property type="entry name" value="HSP_DnaJ_Cys-rich_dom_sf"/>
</dbReference>
<sequence>MALDRLSFVCCSRYAGSVPSAFSTSQRQCSCPHTLYKISTAARVSALVVDPSDSKYGNLEEYSARMEKMWLISKQPSPVKCVSCNTEGVADCQWCGGTGFFMLGDSLLCEVPSRNTTCLVCLGKGTVPCKDCKGTGYIARWLYDPSSKNKKNNNTYHAA</sequence>